<proteinExistence type="predicted"/>
<dbReference type="AlphaFoldDB" id="A0A6N3BEP4"/>
<organism evidence="1">
    <name type="scientific">Streptococcus parasanguinis</name>
    <dbReference type="NCBI Taxonomy" id="1318"/>
    <lineage>
        <taxon>Bacteria</taxon>
        <taxon>Bacillati</taxon>
        <taxon>Bacillota</taxon>
        <taxon>Bacilli</taxon>
        <taxon>Lactobacillales</taxon>
        <taxon>Streptococcaceae</taxon>
        <taxon>Streptococcus</taxon>
    </lineage>
</organism>
<reference evidence="1" key="1">
    <citation type="submission" date="2019-11" db="EMBL/GenBank/DDBJ databases">
        <authorList>
            <person name="Feng L."/>
        </authorList>
    </citation>
    <scope>NUCLEOTIDE SEQUENCE</scope>
    <source>
        <strain evidence="1">SparasanguinisLFYP13</strain>
    </source>
</reference>
<protein>
    <submittedName>
        <fullName evidence="1">Uncharacterized protein</fullName>
    </submittedName>
</protein>
<dbReference type="EMBL" id="CACRUC010000018">
    <property type="protein sequence ID" value="VYT98772.1"/>
    <property type="molecule type" value="Genomic_DNA"/>
</dbReference>
<accession>A0A6N3BEP4</accession>
<sequence length="527" mass="62558">MNDYREVWETNKENREVSILETQFNKNISNEIPILDYRPLFYRFMVNSQLKHWNRDGFNFLLKKIYELEESLGKERFLRTLLNNFNLFTSMYEQLKDIEERINLMELFNGNEELRVKLFAVGIYNDLLNTAYSNGLKLIIKFYGEINNKNQDQKTLTPQIEYLKKRNYNIITDVSDSDIRNAISHGGIIYNGNSLKFQFTQGNISGNKEVSTYQFKTDIKEIFDIASSMCLSWIYYLQNNISFIDLHNSQYLSEESKIFIDRISLSTLLFECKRINSVVPLSNKDSRQYNLEFTHNNLSITERLYLGIESATKFVIQKKLQPGDYIHVSFESPKTVSSFFTIPTEHFINYSMGAINIEEIVDLNKKEMLMGEVNDENRSEIEDKFRSYLDINNEEYSIIEIEDISLEDVKRYSAVLIRNKKSTKFQLKEMIKKAIEHIISIENYGFTSHKVKHGDMPADIVYLTVYNQELRRRKKRELSPENDNFICYVQYDKNKKFPIRNNLVDPYLKKNREGNFEFNWNPNYKHQ</sequence>
<gene>
    <name evidence="1" type="ORF">SPLFYP13_00646</name>
</gene>
<dbReference type="RefSeq" id="WP_156671942.1">
    <property type="nucleotide sequence ID" value="NZ_CACRUC010000018.1"/>
</dbReference>
<evidence type="ECO:0000313" key="1">
    <source>
        <dbReference type="EMBL" id="VYT98772.1"/>
    </source>
</evidence>
<name>A0A6N3BEP4_STRPA</name>